<dbReference type="RefSeq" id="WP_127745299.1">
    <property type="nucleotide sequence ID" value="NZ_SACN01000002.1"/>
</dbReference>
<evidence type="ECO:0000313" key="2">
    <source>
        <dbReference type="Proteomes" id="UP000282971"/>
    </source>
</evidence>
<name>A0A437M0S0_9SPHN</name>
<dbReference type="EMBL" id="SACN01000002">
    <property type="protein sequence ID" value="RVT91287.1"/>
    <property type="molecule type" value="Genomic_DNA"/>
</dbReference>
<sequence>MDDQAEEKRRAEIRELAERLPYANANPEYVGHELADLVRKLLRASTSRQPHASASAAVMMFDQLVQRVAMLSRSDLYTSFTVAIDELSPSHQRGGKRDLWTSAAEDGARYYVELSSKDSFAAARSSKAELNFRDSVRRIHAKD</sequence>
<comment type="caution">
    <text evidence="1">The sequence shown here is derived from an EMBL/GenBank/DDBJ whole genome shotgun (WGS) entry which is preliminary data.</text>
</comment>
<protein>
    <submittedName>
        <fullName evidence="1">Uncharacterized protein</fullName>
    </submittedName>
</protein>
<proteinExistence type="predicted"/>
<keyword evidence="2" id="KW-1185">Reference proteome</keyword>
<reference evidence="1 2" key="1">
    <citation type="submission" date="2019-01" db="EMBL/GenBank/DDBJ databases">
        <authorList>
            <person name="Chen W.-M."/>
        </authorList>
    </citation>
    <scope>NUCLEOTIDE SEQUENCE [LARGE SCALE GENOMIC DNA]</scope>
    <source>
        <strain evidence="1 2">CCP-7</strain>
    </source>
</reference>
<dbReference type="Proteomes" id="UP000282971">
    <property type="component" value="Unassembled WGS sequence"/>
</dbReference>
<dbReference type="AlphaFoldDB" id="A0A437M0S0"/>
<accession>A0A437M0S0</accession>
<gene>
    <name evidence="1" type="ORF">EOD43_17420</name>
</gene>
<organism evidence="1 2">
    <name type="scientific">Sphingomonas crocodyli</name>
    <dbReference type="NCBI Taxonomy" id="1979270"/>
    <lineage>
        <taxon>Bacteria</taxon>
        <taxon>Pseudomonadati</taxon>
        <taxon>Pseudomonadota</taxon>
        <taxon>Alphaproteobacteria</taxon>
        <taxon>Sphingomonadales</taxon>
        <taxon>Sphingomonadaceae</taxon>
        <taxon>Sphingomonas</taxon>
    </lineage>
</organism>
<evidence type="ECO:0000313" key="1">
    <source>
        <dbReference type="EMBL" id="RVT91287.1"/>
    </source>
</evidence>